<organism evidence="2 3">
    <name type="scientific">Exidia glandulosa HHB12029</name>
    <dbReference type="NCBI Taxonomy" id="1314781"/>
    <lineage>
        <taxon>Eukaryota</taxon>
        <taxon>Fungi</taxon>
        <taxon>Dikarya</taxon>
        <taxon>Basidiomycota</taxon>
        <taxon>Agaricomycotina</taxon>
        <taxon>Agaricomycetes</taxon>
        <taxon>Auriculariales</taxon>
        <taxon>Exidiaceae</taxon>
        <taxon>Exidia</taxon>
    </lineage>
</organism>
<dbReference type="AlphaFoldDB" id="A0A165EB53"/>
<gene>
    <name evidence="2" type="ORF">EXIGLDRAFT_698384</name>
</gene>
<evidence type="ECO:0000313" key="3">
    <source>
        <dbReference type="Proteomes" id="UP000077266"/>
    </source>
</evidence>
<proteinExistence type="predicted"/>
<keyword evidence="3" id="KW-1185">Reference proteome</keyword>
<dbReference type="InParanoid" id="A0A165EB53"/>
<feature type="region of interest" description="Disordered" evidence="1">
    <location>
        <begin position="1"/>
        <end position="63"/>
    </location>
</feature>
<evidence type="ECO:0000313" key="2">
    <source>
        <dbReference type="EMBL" id="KZV86504.1"/>
    </source>
</evidence>
<accession>A0A165EB53</accession>
<dbReference type="EMBL" id="KV426153">
    <property type="protein sequence ID" value="KZV86504.1"/>
    <property type="molecule type" value="Genomic_DNA"/>
</dbReference>
<name>A0A165EB53_EXIGL</name>
<sequence length="156" mass="16392">MSSEDPAALENGSTILEVPRKKKAAASPKLEPKTTFVGGKNTPRSPPRWHVSSTTTSKPKGEEGIVVTTRLSNDGSIETTTTTTVTVEGTATLQSVGDRSDGSGSEIPEPVAALHAARVVEDELAYIESKARDDGSKASTFPSLKDLLAALDELDQ</sequence>
<evidence type="ECO:0000256" key="1">
    <source>
        <dbReference type="SAM" id="MobiDB-lite"/>
    </source>
</evidence>
<reference evidence="2 3" key="1">
    <citation type="journal article" date="2016" name="Mol. Biol. Evol.">
        <title>Comparative Genomics of Early-Diverging Mushroom-Forming Fungi Provides Insights into the Origins of Lignocellulose Decay Capabilities.</title>
        <authorList>
            <person name="Nagy L.G."/>
            <person name="Riley R."/>
            <person name="Tritt A."/>
            <person name="Adam C."/>
            <person name="Daum C."/>
            <person name="Floudas D."/>
            <person name="Sun H."/>
            <person name="Yadav J.S."/>
            <person name="Pangilinan J."/>
            <person name="Larsson K.H."/>
            <person name="Matsuura K."/>
            <person name="Barry K."/>
            <person name="Labutti K."/>
            <person name="Kuo R."/>
            <person name="Ohm R.A."/>
            <person name="Bhattacharya S.S."/>
            <person name="Shirouzu T."/>
            <person name="Yoshinaga Y."/>
            <person name="Martin F.M."/>
            <person name="Grigoriev I.V."/>
            <person name="Hibbett D.S."/>
        </authorList>
    </citation>
    <scope>NUCLEOTIDE SEQUENCE [LARGE SCALE GENOMIC DNA]</scope>
    <source>
        <strain evidence="2 3">HHB12029</strain>
    </source>
</reference>
<protein>
    <submittedName>
        <fullName evidence="2">Uncharacterized protein</fullName>
    </submittedName>
</protein>
<dbReference type="Proteomes" id="UP000077266">
    <property type="component" value="Unassembled WGS sequence"/>
</dbReference>